<evidence type="ECO:0008006" key="4">
    <source>
        <dbReference type="Google" id="ProtNLM"/>
    </source>
</evidence>
<dbReference type="InterPro" id="IPR011009">
    <property type="entry name" value="Kinase-like_dom_sf"/>
</dbReference>
<sequence length="674" mass="74620">MNRRISGRARPYLYCLTEGGFKAQSIPQCPWSRPGPYTHGSTRNPSTGMSQGKESRKQLFQIPNILGSNHSSAIENALLREYRTQYGLAMHSTPVLAGVKYGPDPTPMLSARRSARLPTTFASNVPVGSALSGEEYRNGDITALLTHFWTANSLPLSAATRLILKTGRTRKVPESVEGTPEDSDKAAGNQPGICIRIDWLVVWQIGEELWLRTQREEGFSVPNYQEVFVTLYHLLSTDDGGPVPYIEHGIGRFMPILNVVAKNTITGNHELLKCDRAKAALALFGVQSAWLAGYRAAVQLLEHTEMQSNIALGCVSVSVGYAPSKRPDKQRGHAEAFAPVPISTEDTTLQILSHDLGPLEKPQDLEVLCRKVMRYSLLHFADVLPAATRPAVPPLVPFFFDPLYPLPVPGYAHWYGELTENQQRFCDFVERRTNLCANTEDTGSRSRTRVVGLTKLADGTKWVATMMRQKPGRSTSGRRVNLELRESLFEQGAPDGPTCPVLQWEWCGEYSTILTRWMESVPPTASHIPSLCRSVQAVHDTGYTHGDLHAGNFLFGECDGNPVVKVIDLDNAYTPGEKDYSPSDLNVCDFFPRDRIFLDGEPVPVNEIDSIDLDILCCLHIACELSSDILGIVEDIYTMSLTDLSAYFTDHDMLPDVDGVLTQVAERAEELDAL</sequence>
<dbReference type="EMBL" id="BDIP01000235">
    <property type="protein sequence ID" value="GIQ80757.1"/>
    <property type="molecule type" value="Genomic_DNA"/>
</dbReference>
<accession>A0A9K3GFD0</accession>
<dbReference type="Proteomes" id="UP000265618">
    <property type="component" value="Unassembled WGS sequence"/>
</dbReference>
<evidence type="ECO:0000313" key="3">
    <source>
        <dbReference type="Proteomes" id="UP000265618"/>
    </source>
</evidence>
<evidence type="ECO:0000256" key="1">
    <source>
        <dbReference type="SAM" id="MobiDB-lite"/>
    </source>
</evidence>
<evidence type="ECO:0000313" key="2">
    <source>
        <dbReference type="EMBL" id="GIQ80757.1"/>
    </source>
</evidence>
<protein>
    <recommendedName>
        <fullName evidence="4">Protein kinase domain-containing protein</fullName>
    </recommendedName>
</protein>
<proteinExistence type="predicted"/>
<gene>
    <name evidence="2" type="ORF">KIPB_001602</name>
</gene>
<organism evidence="2 3">
    <name type="scientific">Kipferlia bialata</name>
    <dbReference type="NCBI Taxonomy" id="797122"/>
    <lineage>
        <taxon>Eukaryota</taxon>
        <taxon>Metamonada</taxon>
        <taxon>Carpediemonas-like organisms</taxon>
        <taxon>Kipferlia</taxon>
    </lineage>
</organism>
<dbReference type="SUPFAM" id="SSF56112">
    <property type="entry name" value="Protein kinase-like (PK-like)"/>
    <property type="match status" value="1"/>
</dbReference>
<feature type="compositionally biased region" description="Polar residues" evidence="1">
    <location>
        <begin position="39"/>
        <end position="52"/>
    </location>
</feature>
<name>A0A9K3GFD0_9EUKA</name>
<dbReference type="AlphaFoldDB" id="A0A9K3GFD0"/>
<feature type="region of interest" description="Disordered" evidence="1">
    <location>
        <begin position="27"/>
        <end position="55"/>
    </location>
</feature>
<keyword evidence="3" id="KW-1185">Reference proteome</keyword>
<comment type="caution">
    <text evidence="2">The sequence shown here is derived from an EMBL/GenBank/DDBJ whole genome shotgun (WGS) entry which is preliminary data.</text>
</comment>
<reference evidence="2 3" key="1">
    <citation type="journal article" date="2018" name="PLoS ONE">
        <title>The draft genome of Kipferlia bialata reveals reductive genome evolution in fornicate parasites.</title>
        <authorList>
            <person name="Tanifuji G."/>
            <person name="Takabayashi S."/>
            <person name="Kume K."/>
            <person name="Takagi M."/>
            <person name="Nakayama T."/>
            <person name="Kamikawa R."/>
            <person name="Inagaki Y."/>
            <person name="Hashimoto T."/>
        </authorList>
    </citation>
    <scope>NUCLEOTIDE SEQUENCE [LARGE SCALE GENOMIC DNA]</scope>
    <source>
        <strain evidence="2">NY0173</strain>
    </source>
</reference>